<evidence type="ECO:0000313" key="9">
    <source>
        <dbReference type="Proteomes" id="UP000251035"/>
    </source>
</evidence>
<evidence type="ECO:0000313" key="10">
    <source>
        <dbReference type="Proteomes" id="UP000306421"/>
    </source>
</evidence>
<comment type="similarity">
    <text evidence="1">Belongs to the DNA polymerase type-Y family.</text>
</comment>
<evidence type="ECO:0000256" key="2">
    <source>
        <dbReference type="ARBA" id="ARBA00022763"/>
    </source>
</evidence>
<evidence type="ECO:0000313" key="8">
    <source>
        <dbReference type="EMBL" id="TID39775.1"/>
    </source>
</evidence>
<dbReference type="PANTHER" id="PTHR11076:SF34">
    <property type="entry name" value="PROTEIN UMUC"/>
    <property type="match status" value="1"/>
</dbReference>
<gene>
    <name evidence="7" type="ORF">DB745_13775</name>
    <name evidence="8" type="ORF">DIZ81_13815</name>
</gene>
<dbReference type="GO" id="GO:0006281">
    <property type="term" value="P:DNA repair"/>
    <property type="evidence" value="ECO:0007669"/>
    <property type="project" value="UniProtKB-KW"/>
</dbReference>
<dbReference type="CDD" id="cd01700">
    <property type="entry name" value="PolY_Pol_V_umuC"/>
    <property type="match status" value="1"/>
</dbReference>
<dbReference type="GO" id="GO:0003887">
    <property type="term" value="F:DNA-directed DNA polymerase activity"/>
    <property type="evidence" value="ECO:0007669"/>
    <property type="project" value="TreeGrafter"/>
</dbReference>
<dbReference type="AlphaFoldDB" id="A0AB38N1B5"/>
<accession>A0AB38N1B5</accession>
<dbReference type="GO" id="GO:0042276">
    <property type="term" value="P:error-prone translesion synthesis"/>
    <property type="evidence" value="ECO:0007669"/>
    <property type="project" value="TreeGrafter"/>
</dbReference>
<dbReference type="InterPro" id="IPR043502">
    <property type="entry name" value="DNA/RNA_pol_sf"/>
</dbReference>
<keyword evidence="4" id="KW-0234">DNA repair</keyword>
<dbReference type="Proteomes" id="UP000306421">
    <property type="component" value="Unassembled WGS sequence"/>
</dbReference>
<dbReference type="Pfam" id="PF00817">
    <property type="entry name" value="IMS"/>
    <property type="match status" value="1"/>
</dbReference>
<dbReference type="SUPFAM" id="SSF56672">
    <property type="entry name" value="DNA/RNA polymerases"/>
    <property type="match status" value="1"/>
</dbReference>
<evidence type="ECO:0000256" key="1">
    <source>
        <dbReference type="ARBA" id="ARBA00010945"/>
    </source>
</evidence>
<name>A0AB38N1B5_9GAMM</name>
<evidence type="ECO:0000256" key="4">
    <source>
        <dbReference type="ARBA" id="ARBA00023204"/>
    </source>
</evidence>
<dbReference type="Gene3D" id="3.30.70.270">
    <property type="match status" value="1"/>
</dbReference>
<dbReference type="PANTHER" id="PTHR11076">
    <property type="entry name" value="DNA REPAIR POLYMERASE UMUC / TRANSFERASE FAMILY MEMBER"/>
    <property type="match status" value="1"/>
</dbReference>
<evidence type="ECO:0000256" key="3">
    <source>
        <dbReference type="ARBA" id="ARBA00023199"/>
    </source>
</evidence>
<protein>
    <submittedName>
        <fullName evidence="7">DNA polymerase V, subunit C</fullName>
    </submittedName>
    <submittedName>
        <fullName evidence="8">Y-family DNA polymerase</fullName>
    </submittedName>
</protein>
<proteinExistence type="inferred from homology"/>
<reference evidence="7 9" key="1">
    <citation type="submission" date="2018-04" db="EMBL/GenBank/DDBJ databases">
        <title>Whole genome sequence comparison of clinical and drinking water Legionella pneumophila isolates associated with the Flint Water Crisis.</title>
        <authorList>
            <person name="Garner E."/>
            <person name="Brown C."/>
            <person name="Schwake O."/>
            <person name="Coil D."/>
            <person name="Jospin G."/>
            <person name="Eisen J."/>
            <person name="Edwards M."/>
            <person name="Pruden A."/>
        </authorList>
    </citation>
    <scope>NUCLEOTIDE SEQUENCE [LARGE SCALE GENOMIC DNA]</scope>
    <source>
        <strain evidence="7 9">Genessee03</strain>
    </source>
</reference>
<dbReference type="GO" id="GO:0003684">
    <property type="term" value="F:damaged DNA binding"/>
    <property type="evidence" value="ECO:0007669"/>
    <property type="project" value="InterPro"/>
</dbReference>
<evidence type="ECO:0000259" key="6">
    <source>
        <dbReference type="PROSITE" id="PS50173"/>
    </source>
</evidence>
<dbReference type="InterPro" id="IPR017961">
    <property type="entry name" value="DNA_pol_Y-fam_little_finger"/>
</dbReference>
<dbReference type="PROSITE" id="PS50173">
    <property type="entry name" value="UMUC"/>
    <property type="match status" value="1"/>
</dbReference>
<dbReference type="Gene3D" id="3.40.1170.60">
    <property type="match status" value="1"/>
</dbReference>
<keyword evidence="5" id="KW-0742">SOS response</keyword>
<comment type="caution">
    <text evidence="8">The sequence shown here is derived from an EMBL/GenBank/DDBJ whole genome shotgun (WGS) entry which is preliminary data.</text>
</comment>
<feature type="domain" description="UmuC" evidence="6">
    <location>
        <begin position="2"/>
        <end position="183"/>
    </location>
</feature>
<dbReference type="EMBL" id="QCXM01000020">
    <property type="protein sequence ID" value="PUT44651.1"/>
    <property type="molecule type" value="Genomic_DNA"/>
</dbReference>
<dbReference type="InterPro" id="IPR025188">
    <property type="entry name" value="DUF4113"/>
</dbReference>
<dbReference type="GO" id="GO:0009432">
    <property type="term" value="P:SOS response"/>
    <property type="evidence" value="ECO:0007669"/>
    <property type="project" value="UniProtKB-KW"/>
</dbReference>
<dbReference type="Proteomes" id="UP000251035">
    <property type="component" value="Unassembled WGS sequence"/>
</dbReference>
<dbReference type="InterPro" id="IPR043128">
    <property type="entry name" value="Rev_trsase/Diguanyl_cyclase"/>
</dbReference>
<keyword evidence="3" id="KW-0741">SOS mutagenesis</keyword>
<evidence type="ECO:0000313" key="7">
    <source>
        <dbReference type="EMBL" id="PUT44651.1"/>
    </source>
</evidence>
<dbReference type="InterPro" id="IPR050116">
    <property type="entry name" value="DNA_polymerase-Y"/>
</dbReference>
<keyword evidence="2" id="KW-0227">DNA damage</keyword>
<evidence type="ECO:0000256" key="5">
    <source>
        <dbReference type="ARBA" id="ARBA00023236"/>
    </source>
</evidence>
<dbReference type="EMBL" id="QFGG01000017">
    <property type="protein sequence ID" value="TID39775.1"/>
    <property type="molecule type" value="Genomic_DNA"/>
</dbReference>
<organism evidence="8 10">
    <name type="scientific">Legionella taurinensis</name>
    <dbReference type="NCBI Taxonomy" id="70611"/>
    <lineage>
        <taxon>Bacteria</taxon>
        <taxon>Pseudomonadati</taxon>
        <taxon>Pseudomonadota</taxon>
        <taxon>Gammaproteobacteria</taxon>
        <taxon>Legionellales</taxon>
        <taxon>Legionellaceae</taxon>
        <taxon>Legionella</taxon>
    </lineage>
</organism>
<reference evidence="8 10" key="2">
    <citation type="submission" date="2018-04" db="EMBL/GenBank/DDBJ databases">
        <title>Whole genome sequence comparison of clinical and drinking water Legionella pneumophila isolates.</title>
        <authorList>
            <person name="Garner E."/>
        </authorList>
    </citation>
    <scope>NUCLEOTIDE SEQUENCE [LARGE SCALE GENOMIC DNA]</scope>
    <source>
        <strain evidence="8 10">WH02</strain>
    </source>
</reference>
<dbReference type="InterPro" id="IPR001126">
    <property type="entry name" value="UmuC"/>
</dbReference>
<dbReference type="GO" id="GO:0005829">
    <property type="term" value="C:cytosol"/>
    <property type="evidence" value="ECO:0007669"/>
    <property type="project" value="TreeGrafter"/>
</dbReference>
<sequence length="420" mass="48295">MFALIDCNNFYASCERLFRPDLRTTPIVVLSNNDGCVIARSNEAKELGIKMGVPFFEIQHFCKKHGVCVFSSNYTLYGDLSHRVMTVIERNWPETEIYSIDEAFLNLSTLPNHQIEPFCVTLQKTIFKHTGIPVSIGIGRTKTLAKVANHVAKKKLKIPVFNVTGQESHWLSQMAVDDIWGVGRQWYKKLVGLNITNALQLSQMNPRFIKDRFNVVLQRTVLELSGFPCLELDDIVPKKSIMSSCSFGGLQSDYHVVEEAISHHCATAWAKMRRQGLITQHLSVFIRSNPFRDDLSQYANSIGFRLVNPTDDIMTLTKMAKYCLKRIYRQGIGYHKSGVLLSELIDKQYRQMDLFNQPTEEKLLDSEKIMTAMEGINRKYGQRTIRLASEGLRKQWSMKRQLKSPHYTTRWSDLPKAYVR</sequence>
<dbReference type="Pfam" id="PF11799">
    <property type="entry name" value="IMS_C"/>
    <property type="match status" value="1"/>
</dbReference>
<dbReference type="RefSeq" id="WP_108295107.1">
    <property type="nucleotide sequence ID" value="NZ_JAWVLH010000017.1"/>
</dbReference>
<dbReference type="Pfam" id="PF13438">
    <property type="entry name" value="DUF4113"/>
    <property type="match status" value="1"/>
</dbReference>
<keyword evidence="9" id="KW-1185">Reference proteome</keyword>